<dbReference type="Pfam" id="PF00465">
    <property type="entry name" value="Fe-ADH"/>
    <property type="match status" value="1"/>
</dbReference>
<protein>
    <recommendedName>
        <fullName evidence="8">Maleylacetate reductase</fullName>
    </recommendedName>
</protein>
<evidence type="ECO:0000256" key="1">
    <source>
        <dbReference type="ARBA" id="ARBA00007358"/>
    </source>
</evidence>
<dbReference type="InterPro" id="IPR039697">
    <property type="entry name" value="Alcohol_dehydrogenase_Fe"/>
</dbReference>
<evidence type="ECO:0000259" key="5">
    <source>
        <dbReference type="Pfam" id="PF25137"/>
    </source>
</evidence>
<keyword evidence="2" id="KW-0560">Oxidoreductase</keyword>
<gene>
    <name evidence="6" type="ORF">TZ00_05670</name>
</gene>
<feature type="domain" description="Fe-containing alcohol dehydrogenase-like C-terminal" evidence="5">
    <location>
        <begin position="169"/>
        <end position="349"/>
    </location>
</feature>
<organism evidence="6 7">
    <name type="scientific">Agreia bicolorata</name>
    <dbReference type="NCBI Taxonomy" id="110935"/>
    <lineage>
        <taxon>Bacteria</taxon>
        <taxon>Bacillati</taxon>
        <taxon>Actinomycetota</taxon>
        <taxon>Actinomycetes</taxon>
        <taxon>Micrococcales</taxon>
        <taxon>Microbacteriaceae</taxon>
        <taxon>Agreia</taxon>
    </lineage>
</organism>
<dbReference type="PANTHER" id="PTHR11496">
    <property type="entry name" value="ALCOHOL DEHYDROGENASE"/>
    <property type="match status" value="1"/>
</dbReference>
<dbReference type="CDD" id="cd08177">
    <property type="entry name" value="MAR"/>
    <property type="match status" value="1"/>
</dbReference>
<proteinExistence type="inferred from homology"/>
<dbReference type="Gene3D" id="3.40.50.1970">
    <property type="match status" value="1"/>
</dbReference>
<evidence type="ECO:0000313" key="6">
    <source>
        <dbReference type="EMBL" id="KJC65052.1"/>
    </source>
</evidence>
<comment type="caution">
    <text evidence="6">The sequence shown here is derived from an EMBL/GenBank/DDBJ whole genome shotgun (WGS) entry which is preliminary data.</text>
</comment>
<comment type="similarity">
    <text evidence="1">Belongs to the iron-containing alcohol dehydrogenase family.</text>
</comment>
<evidence type="ECO:0000313" key="7">
    <source>
        <dbReference type="Proteomes" id="UP000032503"/>
    </source>
</evidence>
<keyword evidence="7" id="KW-1185">Reference proteome</keyword>
<evidence type="ECO:0000256" key="2">
    <source>
        <dbReference type="ARBA" id="ARBA00023002"/>
    </source>
</evidence>
<feature type="domain" description="Alcohol dehydrogenase iron-type/glycerol dehydrogenase GldA" evidence="4">
    <location>
        <begin position="13"/>
        <end position="157"/>
    </location>
</feature>
<dbReference type="InterPro" id="IPR001670">
    <property type="entry name" value="ADH_Fe/GldA"/>
</dbReference>
<dbReference type="InterPro" id="IPR034786">
    <property type="entry name" value="MAR"/>
</dbReference>
<dbReference type="InterPro" id="IPR056798">
    <property type="entry name" value="ADH_Fe_C"/>
</dbReference>
<name>A0ABR5CHD9_9MICO</name>
<accession>A0ABR5CHD9</accession>
<dbReference type="Pfam" id="PF25137">
    <property type="entry name" value="ADH_Fe_C"/>
    <property type="match status" value="1"/>
</dbReference>
<sequence length="350" mass="36569">MRPGVRFSIDSLPTRARFGAGIAATAIAEEVDRAGLRRVLLVCSGRERPRAERLTRELGDRLVGTFDQVRQHVPLEVAEAGRALAAQLDADGIVSIGGGSATGTAKAIALTLRLPIVAVPTSYAGSEVTPIWGLTTAARKETGYDRGVLPTAVVYDPDLLAELPHEVAVASALNAIAHCVEAFWTPDSNPVTASMASDGLRSLSRGLRGSGDPFDSARRESLLYGSFLAGLSFAAAGSGLHHKICHALGGAFDLPHAELHGVILPHVLEFNLHDAPDAAARVAQALGATDAVSGLDELYDSIGATRTLRALGFDEKELEYAIDVVTAKLPIANPRPVSRSGIATILGAAL</sequence>
<reference evidence="6 7" key="1">
    <citation type="journal article" date="2001" name="Int. J. Syst. Evol. Microbiol.">
        <title>Agreia bicolorata gen. nov., sp. nov., to accommodate actinobacteria isolated from narrow reed grass infected by the nematode Heteroanguina graminophila.</title>
        <authorList>
            <person name="Evtushenko L.I."/>
            <person name="Dorofeeva L.V."/>
            <person name="Dobrovolskaya T.G."/>
            <person name="Streshinskaya G.M."/>
            <person name="Subbotin S.A."/>
            <person name="Tiedje J.M."/>
        </authorList>
    </citation>
    <scope>NUCLEOTIDE SEQUENCE [LARGE SCALE GENOMIC DNA]</scope>
    <source>
        <strain evidence="6 7">VKM Ac-1804</strain>
    </source>
</reference>
<evidence type="ECO:0008006" key="8">
    <source>
        <dbReference type="Google" id="ProtNLM"/>
    </source>
</evidence>
<dbReference type="Gene3D" id="1.20.1090.10">
    <property type="entry name" value="Dehydroquinate synthase-like - alpha domain"/>
    <property type="match status" value="1"/>
</dbReference>
<dbReference type="Proteomes" id="UP000032503">
    <property type="component" value="Unassembled WGS sequence"/>
</dbReference>
<dbReference type="EMBL" id="JYFC01000002">
    <property type="protein sequence ID" value="KJC65052.1"/>
    <property type="molecule type" value="Genomic_DNA"/>
</dbReference>
<keyword evidence="3" id="KW-0520">NAD</keyword>
<dbReference type="SUPFAM" id="SSF56796">
    <property type="entry name" value="Dehydroquinate synthase-like"/>
    <property type="match status" value="1"/>
</dbReference>
<evidence type="ECO:0000256" key="3">
    <source>
        <dbReference type="ARBA" id="ARBA00023027"/>
    </source>
</evidence>
<dbReference type="PANTHER" id="PTHR11496:SF102">
    <property type="entry name" value="ALCOHOL DEHYDROGENASE 4"/>
    <property type="match status" value="1"/>
</dbReference>
<evidence type="ECO:0000259" key="4">
    <source>
        <dbReference type="Pfam" id="PF00465"/>
    </source>
</evidence>